<evidence type="ECO:0000313" key="8">
    <source>
        <dbReference type="Proteomes" id="UP000632454"/>
    </source>
</evidence>
<feature type="domain" description="HTH tetR-type" evidence="6">
    <location>
        <begin position="11"/>
        <end position="71"/>
    </location>
</feature>
<comment type="caution">
    <text evidence="7">The sequence shown here is derived from an EMBL/GenBank/DDBJ whole genome shotgun (WGS) entry which is preliminary data.</text>
</comment>
<proteinExistence type="predicted"/>
<keyword evidence="3 5" id="KW-0238">DNA-binding</keyword>
<feature type="DNA-binding region" description="H-T-H motif" evidence="5">
    <location>
        <begin position="34"/>
        <end position="53"/>
    </location>
</feature>
<evidence type="ECO:0000256" key="3">
    <source>
        <dbReference type="ARBA" id="ARBA00023125"/>
    </source>
</evidence>
<evidence type="ECO:0000256" key="1">
    <source>
        <dbReference type="ARBA" id="ARBA00022491"/>
    </source>
</evidence>
<evidence type="ECO:0000256" key="2">
    <source>
        <dbReference type="ARBA" id="ARBA00023015"/>
    </source>
</evidence>
<evidence type="ECO:0000256" key="4">
    <source>
        <dbReference type="ARBA" id="ARBA00023163"/>
    </source>
</evidence>
<dbReference type="Pfam" id="PF00440">
    <property type="entry name" value="TetR_N"/>
    <property type="match status" value="1"/>
</dbReference>
<keyword evidence="1" id="KW-0678">Repressor</keyword>
<dbReference type="InterPro" id="IPR036271">
    <property type="entry name" value="Tet_transcr_reg_TetR-rel_C_sf"/>
</dbReference>
<evidence type="ECO:0000256" key="5">
    <source>
        <dbReference type="PROSITE-ProRule" id="PRU00335"/>
    </source>
</evidence>
<keyword evidence="2" id="KW-0805">Transcription regulation</keyword>
<protein>
    <submittedName>
        <fullName evidence="7">Transcriptional regulator, TetR family protein</fullName>
    </submittedName>
</protein>
<sequence>MILAMAVKSRPEPARSILTALLEVVSEHGLERATVREVAASAGVSIGTVQHYFPTKDAMVVGAFTEVVERIRRRVNAVPLTADVESDLRAVLGELLPVDARRRTEARIQLAFAARAAVSPALATLQREVLDDVRASVASAFRRRWGPDDAPRSRDAAAAALALVDGLAMHAVSAGDQYDGDSLRRPLDLVLASILS</sequence>
<dbReference type="InterPro" id="IPR001647">
    <property type="entry name" value="HTH_TetR"/>
</dbReference>
<dbReference type="InterPro" id="IPR039538">
    <property type="entry name" value="BetI_C"/>
</dbReference>
<dbReference type="SUPFAM" id="SSF46689">
    <property type="entry name" value="Homeodomain-like"/>
    <property type="match status" value="1"/>
</dbReference>
<dbReference type="PANTHER" id="PTHR30055:SF234">
    <property type="entry name" value="HTH-TYPE TRANSCRIPTIONAL REGULATOR BETI"/>
    <property type="match status" value="1"/>
</dbReference>
<keyword evidence="4" id="KW-0804">Transcription</keyword>
<evidence type="ECO:0000259" key="6">
    <source>
        <dbReference type="PROSITE" id="PS50977"/>
    </source>
</evidence>
<dbReference type="PRINTS" id="PR00455">
    <property type="entry name" value="HTHTETR"/>
</dbReference>
<dbReference type="Proteomes" id="UP000632454">
    <property type="component" value="Unassembled WGS sequence"/>
</dbReference>
<gene>
    <name evidence="7" type="ORF">GCM10007298_10000</name>
</gene>
<dbReference type="SUPFAM" id="SSF48498">
    <property type="entry name" value="Tetracyclin repressor-like, C-terminal domain"/>
    <property type="match status" value="1"/>
</dbReference>
<dbReference type="Gene3D" id="1.10.357.10">
    <property type="entry name" value="Tetracycline Repressor, domain 2"/>
    <property type="match status" value="1"/>
</dbReference>
<reference evidence="8" key="1">
    <citation type="journal article" date="2019" name="Int. J. Syst. Evol. Microbiol.">
        <title>The Global Catalogue of Microorganisms (GCM) 10K type strain sequencing project: providing services to taxonomists for standard genome sequencing and annotation.</title>
        <authorList>
            <consortium name="The Broad Institute Genomics Platform"/>
            <consortium name="The Broad Institute Genome Sequencing Center for Infectious Disease"/>
            <person name="Wu L."/>
            <person name="Ma J."/>
        </authorList>
    </citation>
    <scope>NUCLEOTIDE SEQUENCE [LARGE SCALE GENOMIC DNA]</scope>
    <source>
        <strain evidence="8">CCM 7855</strain>
    </source>
</reference>
<dbReference type="EMBL" id="BMCS01000001">
    <property type="protein sequence ID" value="GGF15946.1"/>
    <property type="molecule type" value="Genomic_DNA"/>
</dbReference>
<evidence type="ECO:0000313" key="7">
    <source>
        <dbReference type="EMBL" id="GGF15946.1"/>
    </source>
</evidence>
<dbReference type="PROSITE" id="PS50977">
    <property type="entry name" value="HTH_TETR_2"/>
    <property type="match status" value="1"/>
</dbReference>
<accession>A0ABQ1UEE4</accession>
<keyword evidence="8" id="KW-1185">Reference proteome</keyword>
<dbReference type="Pfam" id="PF13977">
    <property type="entry name" value="TetR_C_6"/>
    <property type="match status" value="1"/>
</dbReference>
<organism evidence="7 8">
    <name type="scientific">Williamsia phyllosphaerae</name>
    <dbReference type="NCBI Taxonomy" id="885042"/>
    <lineage>
        <taxon>Bacteria</taxon>
        <taxon>Bacillati</taxon>
        <taxon>Actinomycetota</taxon>
        <taxon>Actinomycetes</taxon>
        <taxon>Mycobacteriales</taxon>
        <taxon>Nocardiaceae</taxon>
        <taxon>Williamsia</taxon>
    </lineage>
</organism>
<dbReference type="PANTHER" id="PTHR30055">
    <property type="entry name" value="HTH-TYPE TRANSCRIPTIONAL REGULATOR RUTR"/>
    <property type="match status" value="1"/>
</dbReference>
<dbReference type="InterPro" id="IPR050109">
    <property type="entry name" value="HTH-type_TetR-like_transc_reg"/>
</dbReference>
<dbReference type="InterPro" id="IPR009057">
    <property type="entry name" value="Homeodomain-like_sf"/>
</dbReference>
<name>A0ABQ1UEE4_9NOCA</name>